<evidence type="ECO:0000313" key="2">
    <source>
        <dbReference type="EMBL" id="RPE64979.1"/>
    </source>
</evidence>
<organism evidence="2 3">
    <name type="scientific">Tibeticola sediminis</name>
    <dbReference type="NCBI Taxonomy" id="1917811"/>
    <lineage>
        <taxon>Bacteria</taxon>
        <taxon>Pseudomonadati</taxon>
        <taxon>Pseudomonadota</taxon>
        <taxon>Betaproteobacteria</taxon>
        <taxon>Burkholderiales</taxon>
        <taxon>Comamonadaceae</taxon>
        <taxon>Tibeticola</taxon>
    </lineage>
</organism>
<protein>
    <recommendedName>
        <fullName evidence="4">DUF2946 family protein</fullName>
    </recommendedName>
</protein>
<keyword evidence="3" id="KW-1185">Reference proteome</keyword>
<proteinExistence type="predicted"/>
<feature type="region of interest" description="Disordered" evidence="1">
    <location>
        <begin position="61"/>
        <end position="86"/>
    </location>
</feature>
<gene>
    <name evidence="2" type="ORF">EDC62_2103</name>
</gene>
<dbReference type="AlphaFoldDB" id="A0A3N4UD21"/>
<dbReference type="Proteomes" id="UP000272193">
    <property type="component" value="Unassembled WGS sequence"/>
</dbReference>
<evidence type="ECO:0008006" key="4">
    <source>
        <dbReference type="Google" id="ProtNLM"/>
    </source>
</evidence>
<evidence type="ECO:0000313" key="3">
    <source>
        <dbReference type="Proteomes" id="UP000272193"/>
    </source>
</evidence>
<dbReference type="EMBL" id="RKQL01000005">
    <property type="protein sequence ID" value="RPE64979.1"/>
    <property type="molecule type" value="Genomic_DNA"/>
</dbReference>
<accession>A0A3N4UD21</accession>
<sequence>MPAMAVLRRSWFLLLLVALLPWRGWVGDAMAFEMLRMGSAPMSAAAGGLASGAEMSDCPMHAAAGAASSEDGSSAPQADRTEASKGHADGHAAPCTLCDICHGSCAAPDTPALAALRLPTAPPSARLPHGLALHHAPDLRPPIAAFPMC</sequence>
<evidence type="ECO:0000256" key="1">
    <source>
        <dbReference type="SAM" id="MobiDB-lite"/>
    </source>
</evidence>
<feature type="compositionally biased region" description="Low complexity" evidence="1">
    <location>
        <begin position="61"/>
        <end position="75"/>
    </location>
</feature>
<comment type="caution">
    <text evidence="2">The sequence shown here is derived from an EMBL/GenBank/DDBJ whole genome shotgun (WGS) entry which is preliminary data.</text>
</comment>
<reference evidence="2 3" key="1">
    <citation type="submission" date="2018-11" db="EMBL/GenBank/DDBJ databases">
        <title>Genomic Encyclopedia of Type Strains, Phase IV (KMG-IV): sequencing the most valuable type-strain genomes for metagenomic binning, comparative biology and taxonomic classification.</title>
        <authorList>
            <person name="Goeker M."/>
        </authorList>
    </citation>
    <scope>NUCLEOTIDE SEQUENCE [LARGE SCALE GENOMIC DNA]</scope>
    <source>
        <strain evidence="2 3">DSM 101684</strain>
    </source>
</reference>
<name>A0A3N4UD21_9BURK</name>